<accession>A0A841Q2K5</accession>
<feature type="compositionally biased region" description="Basic and acidic residues" evidence="1">
    <location>
        <begin position="35"/>
        <end position="44"/>
    </location>
</feature>
<reference evidence="2 3" key="1">
    <citation type="submission" date="2020-08" db="EMBL/GenBank/DDBJ databases">
        <title>Genomic Encyclopedia of Type Strains, Phase IV (KMG-IV): sequencing the most valuable type-strain genomes for metagenomic binning, comparative biology and taxonomic classification.</title>
        <authorList>
            <person name="Goeker M."/>
        </authorList>
    </citation>
    <scope>NUCLEOTIDE SEQUENCE [LARGE SCALE GENOMIC DNA]</scope>
    <source>
        <strain evidence="2 3">DSM 19612</strain>
    </source>
</reference>
<organism evidence="2 3">
    <name type="scientific">Salirhabdus euzebyi</name>
    <dbReference type="NCBI Taxonomy" id="394506"/>
    <lineage>
        <taxon>Bacteria</taxon>
        <taxon>Bacillati</taxon>
        <taxon>Bacillota</taxon>
        <taxon>Bacilli</taxon>
        <taxon>Bacillales</taxon>
        <taxon>Bacillaceae</taxon>
        <taxon>Salirhabdus</taxon>
    </lineage>
</organism>
<protein>
    <submittedName>
        <fullName evidence="2">Uncharacterized protein</fullName>
    </submittedName>
</protein>
<dbReference type="RefSeq" id="WP_260400907.1">
    <property type="nucleotide sequence ID" value="NZ_CADDWK010000003.1"/>
</dbReference>
<evidence type="ECO:0000256" key="1">
    <source>
        <dbReference type="SAM" id="MobiDB-lite"/>
    </source>
</evidence>
<evidence type="ECO:0000313" key="3">
    <source>
        <dbReference type="Proteomes" id="UP000581688"/>
    </source>
</evidence>
<name>A0A841Q2K5_9BACI</name>
<dbReference type="AlphaFoldDB" id="A0A841Q2K5"/>
<feature type="compositionally biased region" description="Basic and acidic residues" evidence="1">
    <location>
        <begin position="1"/>
        <end position="14"/>
    </location>
</feature>
<sequence length="44" mass="5037">MDKTNVNESVREKGGYAQTDNKMPKVVKDTYFGTGKKDRNKDNK</sequence>
<proteinExistence type="predicted"/>
<comment type="caution">
    <text evidence="2">The sequence shown here is derived from an EMBL/GenBank/DDBJ whole genome shotgun (WGS) entry which is preliminary data.</text>
</comment>
<keyword evidence="3" id="KW-1185">Reference proteome</keyword>
<feature type="region of interest" description="Disordered" evidence="1">
    <location>
        <begin position="1"/>
        <end position="44"/>
    </location>
</feature>
<dbReference type="EMBL" id="JACHGH010000003">
    <property type="protein sequence ID" value="MBB6452725.1"/>
    <property type="molecule type" value="Genomic_DNA"/>
</dbReference>
<dbReference type="Proteomes" id="UP000581688">
    <property type="component" value="Unassembled WGS sequence"/>
</dbReference>
<evidence type="ECO:0000313" key="2">
    <source>
        <dbReference type="EMBL" id="MBB6452725.1"/>
    </source>
</evidence>
<gene>
    <name evidence="2" type="ORF">HNQ94_001171</name>
</gene>